<reference evidence="2" key="1">
    <citation type="journal article" date="2016" name="PLoS Biol.">
        <title>GPCRs Direct Germline Development and Somatic Gonad Function in Planarians.</title>
        <authorList>
            <person name="Saberi A."/>
            <person name="Jamal A."/>
            <person name="Beets I."/>
            <person name="Schoofs L."/>
            <person name="Newmark P.A."/>
        </authorList>
    </citation>
    <scope>NUCLEOTIDE SEQUENCE</scope>
</reference>
<evidence type="ECO:0000256" key="1">
    <source>
        <dbReference type="SAM" id="Phobius"/>
    </source>
</evidence>
<feature type="transmembrane region" description="Helical" evidence="1">
    <location>
        <begin position="341"/>
        <end position="360"/>
    </location>
</feature>
<feature type="transmembrane region" description="Helical" evidence="1">
    <location>
        <begin position="88"/>
        <end position="110"/>
    </location>
</feature>
<feature type="transmembrane region" description="Helical" evidence="1">
    <location>
        <begin position="290"/>
        <end position="308"/>
    </location>
</feature>
<feature type="transmembrane region" description="Helical" evidence="1">
    <location>
        <begin position="138"/>
        <end position="162"/>
    </location>
</feature>
<feature type="transmembrane region" description="Helical" evidence="1">
    <location>
        <begin position="232"/>
        <end position="251"/>
    </location>
</feature>
<keyword evidence="1" id="KW-0472">Membrane</keyword>
<proteinExistence type="evidence at transcript level"/>
<organism evidence="2">
    <name type="scientific">Schmidtea mediterranea</name>
    <name type="common">Freshwater planarian flatworm</name>
    <dbReference type="NCBI Taxonomy" id="79327"/>
    <lineage>
        <taxon>Eukaryota</taxon>
        <taxon>Metazoa</taxon>
        <taxon>Spiralia</taxon>
        <taxon>Lophotrochozoa</taxon>
        <taxon>Platyhelminthes</taxon>
        <taxon>Rhabditophora</taxon>
        <taxon>Seriata</taxon>
        <taxon>Tricladida</taxon>
        <taxon>Continenticola</taxon>
        <taxon>Geoplanoidea</taxon>
        <taxon>Dugesiidae</taxon>
        <taxon>Schmidtea</taxon>
    </lineage>
</organism>
<name>A0A193KUF3_SCHMD</name>
<sequence length="448" mass="52390">MDDDYFNRSIYENRSLEFFYHREMYTQCAEHSLNFGKKQPTTYCDNFISIGGIVALLTIPTVWVGFWGNVILFSALLLQIRRSARQEIYGVFFSVVDTMNLLYTGILINFGSKGLPWLGFQGFYIEYASPLMCKFSKFFQVFLNCYSINMLFCEALGRLIMIKSRGAHSPRYQHVIYFLCVAMAISFVQCSPIITLYNLRRPDGRYDCVLDPGWPRAIIQWFAIHRLLYCDGLIQCIFILFFNCINILGLLKLRATIEYIDHTAKESNIVSDTLKQITRLLHNIERDTQVVVIHSTIIAFLFLLKSSVSYEIYEVLYVDYTDNTTVNGVLINYKWTSIEDIVIFLYFLCISCHMWLYYFIIPPFRSWIRDVIKKVTKNNPSVLRVVDMFMLTDNEMGETPDQWRKSQNYLQNLDPVLYERIRQLEGALKQTDVQAEPSAVDVEVKLQK</sequence>
<dbReference type="AlphaFoldDB" id="A0A193KUF3"/>
<keyword evidence="1" id="KW-0812">Transmembrane</keyword>
<dbReference type="EMBL" id="KX018936">
    <property type="protein sequence ID" value="ANO39097.1"/>
    <property type="molecule type" value="mRNA"/>
</dbReference>
<keyword evidence="1" id="KW-1133">Transmembrane helix</keyword>
<dbReference type="OrthoDB" id="6246981at2759"/>
<protein>
    <submittedName>
        <fullName evidence="2">GCR139</fullName>
    </submittedName>
</protein>
<feature type="transmembrane region" description="Helical" evidence="1">
    <location>
        <begin position="174"/>
        <end position="197"/>
    </location>
</feature>
<gene>
    <name evidence="2" type="primary">gcr139</name>
</gene>
<accession>A0A193KUF3</accession>
<evidence type="ECO:0000313" key="2">
    <source>
        <dbReference type="EMBL" id="ANO39097.1"/>
    </source>
</evidence>
<dbReference type="SUPFAM" id="SSF81321">
    <property type="entry name" value="Family A G protein-coupled receptor-like"/>
    <property type="match status" value="1"/>
</dbReference>
<dbReference type="Gene3D" id="1.20.1070.10">
    <property type="entry name" value="Rhodopsin 7-helix transmembrane proteins"/>
    <property type="match status" value="1"/>
</dbReference>
<feature type="transmembrane region" description="Helical" evidence="1">
    <location>
        <begin position="47"/>
        <end position="76"/>
    </location>
</feature>